<name>A0A098THW5_9CYAN</name>
<accession>A0A098THW5</accession>
<keyword evidence="2" id="KW-0812">Transmembrane</keyword>
<keyword evidence="4" id="KW-1185">Reference proteome</keyword>
<feature type="region of interest" description="Disordered" evidence="1">
    <location>
        <begin position="1"/>
        <end position="30"/>
    </location>
</feature>
<protein>
    <recommendedName>
        <fullName evidence="5">DUF3464 domain-containing protein</fullName>
    </recommendedName>
</protein>
<dbReference type="PANTHER" id="PTHR34575">
    <property type="entry name" value="PROTEIN PAM68, CHLOROPLASTIC"/>
    <property type="match status" value="1"/>
</dbReference>
<dbReference type="InterPro" id="IPR021855">
    <property type="entry name" value="PAM68-like"/>
</dbReference>
<reference evidence="3 4" key="1">
    <citation type="journal article" date="2014" name="Mol. Ecol.">
        <title>Evolution of Synechococcus.</title>
        <authorList>
            <person name="Dvorak P."/>
            <person name="Casamatta D."/>
            <person name="Hasler P."/>
            <person name="Poulickova A."/>
            <person name="Ondrej V."/>
            <person name="Sanges R."/>
        </authorList>
    </citation>
    <scope>NUCLEOTIDE SEQUENCE [LARGE SCALE GENOMIC DNA]</scope>
    <source>
        <strain evidence="3 4">CAUP A 1101</strain>
    </source>
</reference>
<dbReference type="RefSeq" id="WP_036534646.1">
    <property type="nucleotide sequence ID" value="NZ_JJML01000035.1"/>
</dbReference>
<feature type="transmembrane region" description="Helical" evidence="2">
    <location>
        <begin position="90"/>
        <end position="112"/>
    </location>
</feature>
<dbReference type="AlphaFoldDB" id="A0A098THW5"/>
<evidence type="ECO:0000313" key="4">
    <source>
        <dbReference type="Proteomes" id="UP000030170"/>
    </source>
</evidence>
<evidence type="ECO:0008006" key="5">
    <source>
        <dbReference type="Google" id="ProtNLM"/>
    </source>
</evidence>
<proteinExistence type="predicted"/>
<gene>
    <name evidence="3" type="ORF">DO97_11720</name>
</gene>
<evidence type="ECO:0000313" key="3">
    <source>
        <dbReference type="EMBL" id="KGF72160.1"/>
    </source>
</evidence>
<feature type="transmembrane region" description="Helical" evidence="2">
    <location>
        <begin position="58"/>
        <end position="78"/>
    </location>
</feature>
<evidence type="ECO:0000256" key="2">
    <source>
        <dbReference type="SAM" id="Phobius"/>
    </source>
</evidence>
<dbReference type="PANTHER" id="PTHR34575:SF1">
    <property type="entry name" value="PROTEIN PAM68, CHLOROPLASTIC"/>
    <property type="match status" value="1"/>
</dbReference>
<dbReference type="OrthoDB" id="467509at2"/>
<keyword evidence="2" id="KW-0472">Membrane</keyword>
<keyword evidence="2" id="KW-1133">Transmembrane helix</keyword>
<feature type="compositionally biased region" description="Basic and acidic residues" evidence="1">
    <location>
        <begin position="1"/>
        <end position="11"/>
    </location>
</feature>
<dbReference type="EMBL" id="JJML01000035">
    <property type="protein sequence ID" value="KGF72160.1"/>
    <property type="molecule type" value="Genomic_DNA"/>
</dbReference>
<dbReference type="Proteomes" id="UP000030170">
    <property type="component" value="Unassembled WGS sequence"/>
</dbReference>
<dbReference type="Pfam" id="PF11947">
    <property type="entry name" value="DUF3464"/>
    <property type="match status" value="1"/>
</dbReference>
<organism evidence="3 4">
    <name type="scientific">Neosynechococcus sphagnicola sy1</name>
    <dbReference type="NCBI Taxonomy" id="1497020"/>
    <lineage>
        <taxon>Bacteria</taxon>
        <taxon>Bacillati</taxon>
        <taxon>Cyanobacteriota</taxon>
        <taxon>Cyanophyceae</taxon>
        <taxon>Neosynechococcales</taxon>
        <taxon>Neosynechococcaceae</taxon>
        <taxon>Neosynechococcus</taxon>
    </lineage>
</organism>
<sequence length="150" mass="16400">MSVEPQPERLPFEPTRNRQKSSKSVSPAVQQKHQQEAATTALISGIPPIVSQRMARRMVVFCGVPTTLGMLTFIGSYVVVSQGWFKLPPIAVLLVSLGFFGLGVVGLTYGVLSASWDEVQSGTYLGWEDFKTNWGRTVASWRSNNPSDPG</sequence>
<dbReference type="STRING" id="1497020.DO97_11720"/>
<comment type="caution">
    <text evidence="3">The sequence shown here is derived from an EMBL/GenBank/DDBJ whole genome shotgun (WGS) entry which is preliminary data.</text>
</comment>
<evidence type="ECO:0000256" key="1">
    <source>
        <dbReference type="SAM" id="MobiDB-lite"/>
    </source>
</evidence>